<evidence type="ECO:0000313" key="3">
    <source>
        <dbReference type="Proteomes" id="UP000664203"/>
    </source>
</evidence>
<dbReference type="Gene3D" id="2.40.180.10">
    <property type="entry name" value="Catalase core domain"/>
    <property type="match status" value="1"/>
</dbReference>
<feature type="domain" description="Catalase core" evidence="1">
    <location>
        <begin position="1"/>
        <end position="314"/>
    </location>
</feature>
<dbReference type="Gene3D" id="1.20.1280.120">
    <property type="match status" value="1"/>
</dbReference>
<evidence type="ECO:0000259" key="1">
    <source>
        <dbReference type="SMART" id="SM01060"/>
    </source>
</evidence>
<accession>A0A8H3J5K6</accession>
<dbReference type="GO" id="GO:0004096">
    <property type="term" value="F:catalase activity"/>
    <property type="evidence" value="ECO:0007669"/>
    <property type="project" value="InterPro"/>
</dbReference>
<proteinExistence type="predicted"/>
<dbReference type="GO" id="GO:0042542">
    <property type="term" value="P:response to hydrogen peroxide"/>
    <property type="evidence" value="ECO:0007669"/>
    <property type="project" value="TreeGrafter"/>
</dbReference>
<dbReference type="GO" id="GO:0042744">
    <property type="term" value="P:hydrogen peroxide catabolic process"/>
    <property type="evidence" value="ECO:0007669"/>
    <property type="project" value="TreeGrafter"/>
</dbReference>
<dbReference type="PANTHER" id="PTHR11465">
    <property type="entry name" value="CATALASE"/>
    <property type="match status" value="1"/>
</dbReference>
<comment type="caution">
    <text evidence="2">The sequence shown here is derived from an EMBL/GenBank/DDBJ whole genome shotgun (WGS) entry which is preliminary data.</text>
</comment>
<dbReference type="InterPro" id="IPR018028">
    <property type="entry name" value="Catalase"/>
</dbReference>
<dbReference type="SMART" id="SM01060">
    <property type="entry name" value="Catalase"/>
    <property type="match status" value="1"/>
</dbReference>
<dbReference type="GO" id="GO:0020037">
    <property type="term" value="F:heme binding"/>
    <property type="evidence" value="ECO:0007669"/>
    <property type="project" value="InterPro"/>
</dbReference>
<dbReference type="PIRSF" id="PIRSF000296">
    <property type="entry name" value="SrpA"/>
    <property type="match status" value="1"/>
</dbReference>
<dbReference type="InterPro" id="IPR011614">
    <property type="entry name" value="Catalase_core"/>
</dbReference>
<dbReference type="CDD" id="cd08153">
    <property type="entry name" value="srpA_like"/>
    <property type="match status" value="1"/>
</dbReference>
<keyword evidence="3" id="KW-1185">Reference proteome</keyword>
<dbReference type="InterPro" id="IPR020835">
    <property type="entry name" value="Catalase_sf"/>
</dbReference>
<dbReference type="AlphaFoldDB" id="A0A8H3J5K6"/>
<name>A0A8H3J5K6_9LECA</name>
<reference evidence="2" key="1">
    <citation type="submission" date="2021-03" db="EMBL/GenBank/DDBJ databases">
        <authorList>
            <person name="Tagirdzhanova G."/>
        </authorList>
    </citation>
    <scope>NUCLEOTIDE SEQUENCE</scope>
</reference>
<dbReference type="PRINTS" id="PR00067">
    <property type="entry name" value="CATALASE"/>
</dbReference>
<dbReference type="EMBL" id="CAJPDR010000638">
    <property type="protein sequence ID" value="CAF9941156.1"/>
    <property type="molecule type" value="Genomic_DNA"/>
</dbReference>
<dbReference type="Proteomes" id="UP000664203">
    <property type="component" value="Unassembled WGS sequence"/>
</dbReference>
<evidence type="ECO:0000313" key="2">
    <source>
        <dbReference type="EMBL" id="CAF9941156.1"/>
    </source>
</evidence>
<dbReference type="PROSITE" id="PS51402">
    <property type="entry name" value="CATALASE_3"/>
    <property type="match status" value="1"/>
</dbReference>
<dbReference type="GO" id="GO:0005739">
    <property type="term" value="C:mitochondrion"/>
    <property type="evidence" value="ECO:0007669"/>
    <property type="project" value="TreeGrafter"/>
</dbReference>
<gene>
    <name evidence="2" type="ORF">ALECFALPRED_009012</name>
</gene>
<dbReference type="SUPFAM" id="SSF56634">
    <property type="entry name" value="Heme-dependent catalase-like"/>
    <property type="match status" value="1"/>
</dbReference>
<dbReference type="OrthoDB" id="2379805at2759"/>
<dbReference type="GO" id="GO:0005777">
    <property type="term" value="C:peroxisome"/>
    <property type="evidence" value="ECO:0007669"/>
    <property type="project" value="TreeGrafter"/>
</dbReference>
<sequence length="314" mass="34071">MPLPSDEQILKTSQDLVTQLQSIFGKHPGFRPAHARGLMLDGTFTPATKAKDLSSAPHLSSPSTPVTLRFSNSTGIPTIPDTSPDANPRGLGIRFNLAEHVHTDIVAHSTPFFPTRTGAEFLGLLKALAASPPGTPSPSPAKKFLGAHPAALAFVQAPKPAPSSFAREAFYAVNALKFVNAEGKSTFFRYRILPAAGEDHLDEAATKEKGPNFLYDELQKRVAEETVTFRIMAQLAEEGDEVNDATVHWPESRELVELGTIKVGAVVPDNAKEQKQIIYDPIPRVQGIEPSDDPLLEMRAAIYLISGRERRAAH</sequence>
<dbReference type="Pfam" id="PF00199">
    <property type="entry name" value="Catalase"/>
    <property type="match status" value="1"/>
</dbReference>
<organism evidence="2 3">
    <name type="scientific">Alectoria fallacina</name>
    <dbReference type="NCBI Taxonomy" id="1903189"/>
    <lineage>
        <taxon>Eukaryota</taxon>
        <taxon>Fungi</taxon>
        <taxon>Dikarya</taxon>
        <taxon>Ascomycota</taxon>
        <taxon>Pezizomycotina</taxon>
        <taxon>Lecanoromycetes</taxon>
        <taxon>OSLEUM clade</taxon>
        <taxon>Lecanoromycetidae</taxon>
        <taxon>Lecanorales</taxon>
        <taxon>Lecanorineae</taxon>
        <taxon>Parmeliaceae</taxon>
        <taxon>Alectoria</taxon>
    </lineage>
</organism>
<dbReference type="PANTHER" id="PTHR11465:SF62">
    <property type="entry name" value="CATALASE T"/>
    <property type="match status" value="1"/>
</dbReference>
<dbReference type="InterPro" id="IPR024168">
    <property type="entry name" value="Catalase_SrpA-type_pred"/>
</dbReference>
<protein>
    <recommendedName>
        <fullName evidence="1">Catalase core domain-containing protein</fullName>
    </recommendedName>
</protein>